<evidence type="ECO:0000313" key="2">
    <source>
        <dbReference type="EMBL" id="PNY27391.1"/>
    </source>
</evidence>
<feature type="region of interest" description="Disordered" evidence="1">
    <location>
        <begin position="259"/>
        <end position="376"/>
    </location>
</feature>
<comment type="caution">
    <text evidence="2">The sequence shown here is derived from an EMBL/GenBank/DDBJ whole genome shotgun (WGS) entry which is preliminary data.</text>
</comment>
<organism evidence="2 3">
    <name type="scientific">Tolypocladium capitatum</name>
    <dbReference type="NCBI Taxonomy" id="45235"/>
    <lineage>
        <taxon>Eukaryota</taxon>
        <taxon>Fungi</taxon>
        <taxon>Dikarya</taxon>
        <taxon>Ascomycota</taxon>
        <taxon>Pezizomycotina</taxon>
        <taxon>Sordariomycetes</taxon>
        <taxon>Hypocreomycetidae</taxon>
        <taxon>Hypocreales</taxon>
        <taxon>Ophiocordycipitaceae</taxon>
        <taxon>Tolypocladium</taxon>
    </lineage>
</organism>
<dbReference type="AlphaFoldDB" id="A0A2K3QIM8"/>
<feature type="region of interest" description="Disordered" evidence="1">
    <location>
        <begin position="106"/>
        <end position="143"/>
    </location>
</feature>
<dbReference type="InterPro" id="IPR040632">
    <property type="entry name" value="Sulfotransfer_4"/>
</dbReference>
<feature type="compositionally biased region" description="Polar residues" evidence="1">
    <location>
        <begin position="485"/>
        <end position="505"/>
    </location>
</feature>
<feature type="compositionally biased region" description="Basic and acidic residues" evidence="1">
    <location>
        <begin position="330"/>
        <end position="344"/>
    </location>
</feature>
<dbReference type="OrthoDB" id="5427833at2759"/>
<protein>
    <submittedName>
        <fullName evidence="2">Uncharacterized protein</fullName>
    </submittedName>
</protein>
<keyword evidence="3" id="KW-1185">Reference proteome</keyword>
<dbReference type="Pfam" id="PF17784">
    <property type="entry name" value="Sulfotransfer_4"/>
    <property type="match status" value="1"/>
</dbReference>
<dbReference type="Proteomes" id="UP000236621">
    <property type="component" value="Unassembled WGS sequence"/>
</dbReference>
<accession>A0A2K3QIM8</accession>
<proteinExistence type="predicted"/>
<dbReference type="InterPro" id="IPR027417">
    <property type="entry name" value="P-loop_NTPase"/>
</dbReference>
<sequence length="570" mass="59720">MPAAYFAPEPIKAYPEAEVILSGMVRSSVAPENVLECRIGDGLEPLCKFLDKPIPSDAFPLINQAAAFKQRMRNANVANTKTRSERALGISAHVCAGRAGGLIKASNRRHKDGPRSNLEPQRSGVGRVRPGGGDVIGPRPAPAGDARLRHGCVSDTAAFRTRLRFGSARKLDVDWRPEDGLAVFRAAPTGLLIRTRTLRNGPGAASRVLVSPAVADAVAAGAHVGGKGRPPSAAERPRQTSFACLSSVLSPAAVARVGSPSRQQHCLHPASPRWNETRCGETPRSARASGQVSTPSRDLDGPRSHISSRRPRCPARRYPTATKGPINLLDSREEAAEDKVRRPAELSVPRRHHGETEDGAVGQTGPRAALGRGNVRGDIDAVGPRGDIVAAARLRIGLQHPDSRMPPPGPIQQVLLSRLPTELGQHPVQHPDVKGTLVAALCGSGDDGTTTQTTLRGFMTIPLDPTTTSNTTPSKTNSDSASRPAETSQSTTSTKSADSRASQEVTRPPPTSSRTSSTTPAQAGQTLPPGSGGGSPFDFVAAAAGTSVRPMDTFAIPGVVACAVGLLLAR</sequence>
<evidence type="ECO:0000313" key="3">
    <source>
        <dbReference type="Proteomes" id="UP000236621"/>
    </source>
</evidence>
<dbReference type="Gene3D" id="3.40.50.300">
    <property type="entry name" value="P-loop containing nucleotide triphosphate hydrolases"/>
    <property type="match status" value="1"/>
</dbReference>
<feature type="compositionally biased region" description="Basic residues" evidence="1">
    <location>
        <begin position="306"/>
        <end position="315"/>
    </location>
</feature>
<reference evidence="2 3" key="1">
    <citation type="submission" date="2017-08" db="EMBL/GenBank/DDBJ databases">
        <title>Harnessing the power of phylogenomics to disentangle the directionality and signatures of interkingdom host jumping in the parasitic fungal genus Tolypocladium.</title>
        <authorList>
            <person name="Quandt C.A."/>
            <person name="Patterson W."/>
            <person name="Spatafora J.W."/>
        </authorList>
    </citation>
    <scope>NUCLEOTIDE SEQUENCE [LARGE SCALE GENOMIC DNA]</scope>
    <source>
        <strain evidence="2 3">CBS 113982</strain>
    </source>
</reference>
<feature type="region of interest" description="Disordered" evidence="1">
    <location>
        <begin position="451"/>
        <end position="534"/>
    </location>
</feature>
<gene>
    <name evidence="2" type="ORF">TCAP_02681</name>
</gene>
<feature type="compositionally biased region" description="Low complexity" evidence="1">
    <location>
        <begin position="464"/>
        <end position="480"/>
    </location>
</feature>
<dbReference type="EMBL" id="NRSZ01000412">
    <property type="protein sequence ID" value="PNY27391.1"/>
    <property type="molecule type" value="Genomic_DNA"/>
</dbReference>
<evidence type="ECO:0000256" key="1">
    <source>
        <dbReference type="SAM" id="MobiDB-lite"/>
    </source>
</evidence>
<name>A0A2K3QIM8_9HYPO</name>